<reference evidence="16" key="3">
    <citation type="submission" date="2025-09" db="UniProtKB">
        <authorList>
            <consortium name="Ensembl"/>
        </authorList>
    </citation>
    <scope>IDENTIFICATION</scope>
</reference>
<keyword evidence="11 13" id="KW-0539">Nucleus</keyword>
<evidence type="ECO:0000256" key="14">
    <source>
        <dbReference type="SAM" id="MobiDB-lite"/>
    </source>
</evidence>
<sequence>MAQWEQMQPQLSLMHPKDINEIRLYLADWIERQNWEDVESLEQEGQAQMLVDQMASLLLQQSELVSDGVIKTRLQQYSMNMNSYQSQPMELVRTVRDILRSEKQWISQNRAPLMTLPATVAQLNSMPQPIPADNHIQDVDHLVQWTEKRWISQQNPAPLLPLPATVGQFISLPSNGMQPNPADDHIQDMDHLVQRTETRWISQQNPAPLLPPPPMVAQLNSMPQPIPADNHIQDMDHLVQRTETRWISQQNPAPLLPPPPTVGQFISMPSNGMQPNPADDHIQDMDHLVQQTETRWISQQNPAPLLPPPATLPSATAQFNKPPPTSADDHIQDVDNLVLKVLDIRQYQNTICQGLSWEAQKDCAQKCMQLLNGAVLSLESCQAKLIERIDTWRWEQHQATIGGPFDDNLGPLQTRCEQLLGVNEQLTQELDLLKKYLGTSTSFTKMQGQLVKLLKALIQSSLVVEKQPPQVIKTQSKFSTTVCYLLGEKVAPGKPIVLKAQIITENQARNLVQTGTMGFDSVGELINSTAVLEHNLSSKTMCANFRNMSIKKIKRADRKGSESVTEEKFAILFSADIAMCGCKAVCSIQMISFPVVVIVHGSQDNNAMATIIWDCAFSEPNRIPFVVPERVPWMQMCMTLSRKFMFEVGTQRCLDNYNQHFLAQKIFDKHDITEDFSNMKVSWSQFNKEVLPGRTFTFWQWFDGVMELTKKHLKKYWSDQLIFGFIGKQHIHVILQNKPNGTFLLRFSDSEMGGITIAYIAPNENGHRKIHNIQPFSKKDLEIRCLGDRIRDIESLIYLYPEIPKKKAFGQYYTEHQSTPTLPQTAGYIKASLKTVTGDQRDTAPSLPPPSDINSAFNAGNQFPPMMDQRDTAPSLPPPSDINSAFNAGNQFPQMMDQRDPPPSAPSPRDIIPAFNPVNQFPPMMPPYPSYSPGPSGHVSIPPFSNAPNLQTLSPLPESVQSDMELGELINDPIYSSMDCL</sequence>
<evidence type="ECO:0000256" key="2">
    <source>
        <dbReference type="ARBA" id="ARBA00004496"/>
    </source>
</evidence>
<dbReference type="AlphaFoldDB" id="A0AAY4CK82"/>
<evidence type="ECO:0000256" key="8">
    <source>
        <dbReference type="ARBA" id="ARBA00023125"/>
    </source>
</evidence>
<evidence type="ECO:0000256" key="10">
    <source>
        <dbReference type="ARBA" id="ARBA00023163"/>
    </source>
</evidence>
<dbReference type="Pfam" id="PF21354">
    <property type="entry name" value="STAT_linker"/>
    <property type="match status" value="1"/>
</dbReference>
<dbReference type="PANTHER" id="PTHR11801">
    <property type="entry name" value="SIGNAL TRANSDUCER AND ACTIVATOR OF TRANSCRIPTION"/>
    <property type="match status" value="1"/>
</dbReference>
<evidence type="ECO:0000256" key="12">
    <source>
        <dbReference type="PROSITE-ProRule" id="PRU00191"/>
    </source>
</evidence>
<dbReference type="FunFam" id="3.30.505.10:FF:000126">
    <property type="entry name" value="Signal transducer and activator of transcription"/>
    <property type="match status" value="1"/>
</dbReference>
<keyword evidence="8 13" id="KW-0238">DNA-binding</keyword>
<evidence type="ECO:0000256" key="7">
    <source>
        <dbReference type="ARBA" id="ARBA00023015"/>
    </source>
</evidence>
<dbReference type="Gene3D" id="1.20.1050.20">
    <property type="entry name" value="STAT transcription factor, all-alpha domain"/>
    <property type="match status" value="1"/>
</dbReference>
<keyword evidence="10 13" id="KW-0804">Transcription</keyword>
<dbReference type="Pfam" id="PF00017">
    <property type="entry name" value="SH2"/>
    <property type="match status" value="1"/>
</dbReference>
<dbReference type="GeneID" id="114798095"/>
<keyword evidence="17" id="KW-1185">Reference proteome</keyword>
<feature type="domain" description="SH2" evidence="15">
    <location>
        <begin position="701"/>
        <end position="800"/>
    </location>
</feature>
<keyword evidence="9 13" id="KW-0010">Activator</keyword>
<dbReference type="FunFam" id="2.60.40.630:FF:000003">
    <property type="entry name" value="Signal transducer and transcription activator 6"/>
    <property type="match status" value="1"/>
</dbReference>
<dbReference type="GO" id="GO:0005737">
    <property type="term" value="C:cytoplasm"/>
    <property type="evidence" value="ECO:0007669"/>
    <property type="project" value="UniProtKB-SubCell"/>
</dbReference>
<dbReference type="SMART" id="SM00964">
    <property type="entry name" value="STAT_int"/>
    <property type="match status" value="1"/>
</dbReference>
<dbReference type="Pfam" id="PF01017">
    <property type="entry name" value="STAT_alpha"/>
    <property type="match status" value="1"/>
</dbReference>
<dbReference type="InterPro" id="IPR013799">
    <property type="entry name" value="STAT_TF_prot_interaction"/>
</dbReference>
<evidence type="ECO:0000256" key="3">
    <source>
        <dbReference type="ARBA" id="ARBA00005586"/>
    </source>
</evidence>
<dbReference type="RefSeq" id="XP_028849331.1">
    <property type="nucleotide sequence ID" value="XM_028993498.1"/>
</dbReference>
<reference evidence="16 17" key="1">
    <citation type="submission" date="2020-06" db="EMBL/GenBank/DDBJ databases">
        <authorList>
            <consortium name="Wellcome Sanger Institute Data Sharing"/>
        </authorList>
    </citation>
    <scope>NUCLEOTIDE SEQUENCE [LARGE SCALE GENOMIC DNA]</scope>
</reference>
<comment type="similarity">
    <text evidence="3 13">Belongs to the transcription factor STAT family.</text>
</comment>
<dbReference type="InterPro" id="IPR036860">
    <property type="entry name" value="SH2_dom_sf"/>
</dbReference>
<evidence type="ECO:0000256" key="6">
    <source>
        <dbReference type="ARBA" id="ARBA00022999"/>
    </source>
</evidence>
<dbReference type="SUPFAM" id="SSF49417">
    <property type="entry name" value="p53-like transcription factors"/>
    <property type="match status" value="1"/>
</dbReference>
<evidence type="ECO:0000256" key="5">
    <source>
        <dbReference type="ARBA" id="ARBA00022553"/>
    </source>
</evidence>
<organism evidence="16 17">
    <name type="scientific">Denticeps clupeoides</name>
    <name type="common">denticle herring</name>
    <dbReference type="NCBI Taxonomy" id="299321"/>
    <lineage>
        <taxon>Eukaryota</taxon>
        <taxon>Metazoa</taxon>
        <taxon>Chordata</taxon>
        <taxon>Craniata</taxon>
        <taxon>Vertebrata</taxon>
        <taxon>Euteleostomi</taxon>
        <taxon>Actinopterygii</taxon>
        <taxon>Neopterygii</taxon>
        <taxon>Teleostei</taxon>
        <taxon>Clupei</taxon>
        <taxon>Clupeiformes</taxon>
        <taxon>Denticipitoidei</taxon>
        <taxon>Denticipitidae</taxon>
        <taxon>Denticeps</taxon>
    </lineage>
</organism>
<keyword evidence="4 13" id="KW-0963">Cytoplasm</keyword>
<proteinExistence type="inferred from homology"/>
<protein>
    <recommendedName>
        <fullName evidence="13">Signal transducer and activator of transcription</fullName>
    </recommendedName>
</protein>
<dbReference type="InterPro" id="IPR013800">
    <property type="entry name" value="STAT_TF_alpha"/>
</dbReference>
<evidence type="ECO:0000256" key="11">
    <source>
        <dbReference type="ARBA" id="ARBA00023242"/>
    </source>
</evidence>
<dbReference type="InterPro" id="IPR001217">
    <property type="entry name" value="STAT"/>
</dbReference>
<dbReference type="InterPro" id="IPR036535">
    <property type="entry name" value="STAT_N_sf"/>
</dbReference>
<dbReference type="SUPFAM" id="SSF47655">
    <property type="entry name" value="STAT"/>
    <property type="match status" value="1"/>
</dbReference>
<dbReference type="Ensembl" id="ENSDCDT00010041632.1">
    <property type="protein sequence ID" value="ENSDCDP00010033615.1"/>
    <property type="gene ID" value="ENSDCDG00010021401.1"/>
</dbReference>
<evidence type="ECO:0000256" key="13">
    <source>
        <dbReference type="RuleBase" id="RU046415"/>
    </source>
</evidence>
<keyword evidence="7 13" id="KW-0805">Transcription regulation</keyword>
<evidence type="ECO:0000256" key="9">
    <source>
        <dbReference type="ARBA" id="ARBA00023159"/>
    </source>
</evidence>
<dbReference type="InterPro" id="IPR008967">
    <property type="entry name" value="p53-like_TF_DNA-bd_sf"/>
</dbReference>
<dbReference type="Pfam" id="PF02864">
    <property type="entry name" value="STAT_bind"/>
    <property type="match status" value="1"/>
</dbReference>
<dbReference type="PROSITE" id="PS50001">
    <property type="entry name" value="SH2"/>
    <property type="match status" value="1"/>
</dbReference>
<dbReference type="InterPro" id="IPR012345">
    <property type="entry name" value="STAT_TF_DNA-bd_N"/>
</dbReference>
<dbReference type="RefSeq" id="XP_028849332.1">
    <property type="nucleotide sequence ID" value="XM_028993499.1"/>
</dbReference>
<reference evidence="16" key="2">
    <citation type="submission" date="2025-08" db="UniProtKB">
        <authorList>
            <consortium name="Ensembl"/>
        </authorList>
    </citation>
    <scope>IDENTIFICATION</scope>
</reference>
<dbReference type="GO" id="GO:0000977">
    <property type="term" value="F:RNA polymerase II transcription regulatory region sequence-specific DNA binding"/>
    <property type="evidence" value="ECO:0007669"/>
    <property type="project" value="UniProtKB-ARBA"/>
</dbReference>
<dbReference type="GeneTree" id="ENSGT01080000257420"/>
<feature type="region of interest" description="Disordered" evidence="14">
    <location>
        <begin position="300"/>
        <end position="329"/>
    </location>
</feature>
<dbReference type="FunFam" id="1.10.238.10:FF:000029">
    <property type="entry name" value="Signal transducer and transcription activator 6"/>
    <property type="match status" value="1"/>
</dbReference>
<dbReference type="InterPro" id="IPR013801">
    <property type="entry name" value="STAT_TF_DNA-bd"/>
</dbReference>
<dbReference type="GO" id="GO:0007166">
    <property type="term" value="P:cell surface receptor signaling pathway"/>
    <property type="evidence" value="ECO:0007669"/>
    <property type="project" value="UniProtKB-ARBA"/>
</dbReference>
<dbReference type="SMART" id="SM00252">
    <property type="entry name" value="SH2"/>
    <property type="match status" value="1"/>
</dbReference>
<dbReference type="InterPro" id="IPR015988">
    <property type="entry name" value="STAT_TF_CC"/>
</dbReference>
<keyword evidence="5 13" id="KW-0597">Phosphoprotein</keyword>
<dbReference type="Proteomes" id="UP000694580">
    <property type="component" value="Chromosome 10"/>
</dbReference>
<dbReference type="SUPFAM" id="SSF48092">
    <property type="entry name" value="Transcription factor STAT-4 N-domain"/>
    <property type="match status" value="1"/>
</dbReference>
<evidence type="ECO:0000259" key="15">
    <source>
        <dbReference type="PROSITE" id="PS50001"/>
    </source>
</evidence>
<dbReference type="GO" id="GO:0005634">
    <property type="term" value="C:nucleus"/>
    <property type="evidence" value="ECO:0007669"/>
    <property type="project" value="UniProtKB-SubCell"/>
</dbReference>
<dbReference type="Pfam" id="PF02865">
    <property type="entry name" value="STAT_int"/>
    <property type="match status" value="1"/>
</dbReference>
<keyword evidence="6 12" id="KW-0727">SH2 domain</keyword>
<gene>
    <name evidence="16" type="primary">STAT6</name>
</gene>
<accession>A0AAY4CK82</accession>
<dbReference type="Gene3D" id="1.10.238.10">
    <property type="entry name" value="EF-hand"/>
    <property type="match status" value="1"/>
</dbReference>
<comment type="subcellular location">
    <subcellularLocation>
        <location evidence="2 13">Cytoplasm</location>
    </subcellularLocation>
    <subcellularLocation>
        <location evidence="1 13">Nucleus</location>
    </subcellularLocation>
</comment>
<dbReference type="Gene3D" id="2.60.40.630">
    <property type="entry name" value="STAT transcription factor, DNA-binding domain"/>
    <property type="match status" value="1"/>
</dbReference>
<dbReference type="GO" id="GO:0001228">
    <property type="term" value="F:DNA-binding transcription activator activity, RNA polymerase II-specific"/>
    <property type="evidence" value="ECO:0007669"/>
    <property type="project" value="UniProtKB-ARBA"/>
</dbReference>
<name>A0AAY4CK82_9TELE</name>
<dbReference type="RefSeq" id="XP_028849330.1">
    <property type="nucleotide sequence ID" value="XM_028993497.1"/>
</dbReference>
<evidence type="ECO:0000256" key="4">
    <source>
        <dbReference type="ARBA" id="ARBA00022490"/>
    </source>
</evidence>
<dbReference type="InterPro" id="IPR048988">
    <property type="entry name" value="STAT_linker"/>
</dbReference>
<dbReference type="InterPro" id="IPR000980">
    <property type="entry name" value="SH2"/>
</dbReference>
<evidence type="ECO:0000313" key="16">
    <source>
        <dbReference type="Ensembl" id="ENSDCDP00010033615.1"/>
    </source>
</evidence>
<dbReference type="SUPFAM" id="SSF55550">
    <property type="entry name" value="SH2 domain"/>
    <property type="match status" value="1"/>
</dbReference>
<evidence type="ECO:0000256" key="1">
    <source>
        <dbReference type="ARBA" id="ARBA00004123"/>
    </source>
</evidence>
<evidence type="ECO:0000313" key="17">
    <source>
        <dbReference type="Proteomes" id="UP000694580"/>
    </source>
</evidence>
<dbReference type="Gene3D" id="3.30.505.10">
    <property type="entry name" value="SH2 domain"/>
    <property type="match status" value="1"/>
</dbReference>
<dbReference type="Gene3D" id="1.10.532.10">
    <property type="entry name" value="STAT transcription factor, N-terminal domain"/>
    <property type="match status" value="1"/>
</dbReference>